<accession>A0ABC8U8V1</accession>
<dbReference type="EMBL" id="CAUOFW020007224">
    <property type="protein sequence ID" value="CAK9178087.1"/>
    <property type="molecule type" value="Genomic_DNA"/>
</dbReference>
<reference evidence="3 4" key="1">
    <citation type="submission" date="2024-02" db="EMBL/GenBank/DDBJ databases">
        <authorList>
            <person name="Vignale AGUSTIN F."/>
            <person name="Sosa J E."/>
            <person name="Modenutti C."/>
        </authorList>
    </citation>
    <scope>NUCLEOTIDE SEQUENCE [LARGE SCALE GENOMIC DNA]</scope>
</reference>
<gene>
    <name evidence="3" type="ORF">ILEXP_LOCUS48003</name>
</gene>
<evidence type="ECO:0000313" key="4">
    <source>
        <dbReference type="Proteomes" id="UP001642360"/>
    </source>
</evidence>
<evidence type="ECO:0000256" key="1">
    <source>
        <dbReference type="SAM" id="Coils"/>
    </source>
</evidence>
<evidence type="ECO:0000256" key="2">
    <source>
        <dbReference type="SAM" id="MobiDB-lite"/>
    </source>
</evidence>
<keyword evidence="4" id="KW-1185">Reference proteome</keyword>
<name>A0ABC8U8V1_9AQUA</name>
<feature type="compositionally biased region" description="Polar residues" evidence="2">
    <location>
        <begin position="77"/>
        <end position="91"/>
    </location>
</feature>
<dbReference type="Proteomes" id="UP001642360">
    <property type="component" value="Unassembled WGS sequence"/>
</dbReference>
<feature type="non-terminal residue" evidence="3">
    <location>
        <position position="1"/>
    </location>
</feature>
<evidence type="ECO:0000313" key="3">
    <source>
        <dbReference type="EMBL" id="CAK9178087.1"/>
    </source>
</evidence>
<comment type="caution">
    <text evidence="3">The sequence shown here is derived from an EMBL/GenBank/DDBJ whole genome shotgun (WGS) entry which is preliminary data.</text>
</comment>
<keyword evidence="1" id="KW-0175">Coiled coil</keyword>
<feature type="coiled-coil region" evidence="1">
    <location>
        <begin position="25"/>
        <end position="52"/>
    </location>
</feature>
<feature type="region of interest" description="Disordered" evidence="2">
    <location>
        <begin position="71"/>
        <end position="91"/>
    </location>
</feature>
<dbReference type="AlphaFoldDB" id="A0ABC8U8V1"/>
<organism evidence="3 4">
    <name type="scientific">Ilex paraguariensis</name>
    <name type="common">yerba mate</name>
    <dbReference type="NCBI Taxonomy" id="185542"/>
    <lineage>
        <taxon>Eukaryota</taxon>
        <taxon>Viridiplantae</taxon>
        <taxon>Streptophyta</taxon>
        <taxon>Embryophyta</taxon>
        <taxon>Tracheophyta</taxon>
        <taxon>Spermatophyta</taxon>
        <taxon>Magnoliopsida</taxon>
        <taxon>eudicotyledons</taxon>
        <taxon>Gunneridae</taxon>
        <taxon>Pentapetalae</taxon>
        <taxon>asterids</taxon>
        <taxon>campanulids</taxon>
        <taxon>Aquifoliales</taxon>
        <taxon>Aquifoliaceae</taxon>
        <taxon>Ilex</taxon>
    </lineage>
</organism>
<proteinExistence type="predicted"/>
<sequence>VKHIEKLIRHVEGLSFELEKSKVIEAKVEIKMNEAELKVSKIEDKLLEAEANYLAKTSKVKNLVEEQTRTKEREKTIFTSRSSTNVKTNSS</sequence>
<protein>
    <submittedName>
        <fullName evidence="3">Uncharacterized protein</fullName>
    </submittedName>
</protein>